<dbReference type="Gene3D" id="3.20.20.100">
    <property type="entry name" value="NADP-dependent oxidoreductase domain"/>
    <property type="match status" value="1"/>
</dbReference>
<evidence type="ECO:0000256" key="1">
    <source>
        <dbReference type="ARBA" id="ARBA00023002"/>
    </source>
</evidence>
<gene>
    <name evidence="3" type="ORF">NKR19_g3173</name>
</gene>
<evidence type="ECO:0000313" key="3">
    <source>
        <dbReference type="EMBL" id="KAJ9160526.1"/>
    </source>
</evidence>
<dbReference type="Proteomes" id="UP001174691">
    <property type="component" value="Unassembled WGS sequence"/>
</dbReference>
<dbReference type="InterPro" id="IPR050523">
    <property type="entry name" value="AKR_Detox_Biosynth"/>
</dbReference>
<proteinExistence type="predicted"/>
<accession>A0AA38S984</accession>
<organism evidence="3 4">
    <name type="scientific">Coniochaeta hoffmannii</name>
    <dbReference type="NCBI Taxonomy" id="91930"/>
    <lineage>
        <taxon>Eukaryota</taxon>
        <taxon>Fungi</taxon>
        <taxon>Dikarya</taxon>
        <taxon>Ascomycota</taxon>
        <taxon>Pezizomycotina</taxon>
        <taxon>Sordariomycetes</taxon>
        <taxon>Sordariomycetidae</taxon>
        <taxon>Coniochaetales</taxon>
        <taxon>Coniochaetaceae</taxon>
        <taxon>Coniochaeta</taxon>
    </lineage>
</organism>
<dbReference type="SUPFAM" id="SSF51430">
    <property type="entry name" value="NAD(P)-linked oxidoreductase"/>
    <property type="match status" value="1"/>
</dbReference>
<keyword evidence="1" id="KW-0560">Oxidoreductase</keyword>
<feature type="domain" description="NADP-dependent oxidoreductase" evidence="2">
    <location>
        <begin position="9"/>
        <end position="316"/>
    </location>
</feature>
<dbReference type="EMBL" id="JANBVN010000034">
    <property type="protein sequence ID" value="KAJ9160526.1"/>
    <property type="molecule type" value="Genomic_DNA"/>
</dbReference>
<dbReference type="InterPro" id="IPR036812">
    <property type="entry name" value="NAD(P)_OxRdtase_dom_sf"/>
</dbReference>
<dbReference type="Pfam" id="PF00248">
    <property type="entry name" value="Aldo_ket_red"/>
    <property type="match status" value="1"/>
</dbReference>
<sequence length="330" mass="35824">MGSQSAPVPLVMGATSVHSKGNFNSNETLIPLLHTLLEHGINTIDTAQLYGGGESEIYLGKGRVADLGFKLDTKAPGVFIPDTLEPSRLESDLRKSLERLGVKSLDVFYIHSPDPKYPIAQTLEVLDRLHKEGLFARLGLSNFTVEGLREACDVAAEKGLIAPAVFQGNYSAIARHAEDGLIPLLRERDIAVYAYSPLAGGFLAKRNEAELFGAETGGRFAKGGKDSLPMYQNLYSNRPKLVGALKTWASIADEEGCECPAELGYRWAAWNGALKAELGDKMCIGASKVETVPQVVGWIRKGPLSEKTVKAIDAMWEQVKDEAPRDNLRG</sequence>
<dbReference type="PANTHER" id="PTHR43364">
    <property type="entry name" value="NADH-SPECIFIC METHYLGLYOXAL REDUCTASE-RELATED"/>
    <property type="match status" value="1"/>
</dbReference>
<name>A0AA38S984_9PEZI</name>
<dbReference type="PANTHER" id="PTHR43364:SF4">
    <property type="entry name" value="NAD(P)-LINKED OXIDOREDUCTASE SUPERFAMILY PROTEIN"/>
    <property type="match status" value="1"/>
</dbReference>
<protein>
    <submittedName>
        <fullName evidence="3">Aldo/keto reductase</fullName>
    </submittedName>
</protein>
<dbReference type="InterPro" id="IPR020471">
    <property type="entry name" value="AKR"/>
</dbReference>
<dbReference type="AlphaFoldDB" id="A0AA38S984"/>
<reference evidence="3" key="1">
    <citation type="submission" date="2022-07" db="EMBL/GenBank/DDBJ databases">
        <title>Fungi with potential for degradation of polypropylene.</title>
        <authorList>
            <person name="Gostincar C."/>
        </authorList>
    </citation>
    <scope>NUCLEOTIDE SEQUENCE</scope>
    <source>
        <strain evidence="3">EXF-13287</strain>
    </source>
</reference>
<evidence type="ECO:0000313" key="4">
    <source>
        <dbReference type="Proteomes" id="UP001174691"/>
    </source>
</evidence>
<dbReference type="PRINTS" id="PR00069">
    <property type="entry name" value="ALDKETRDTASE"/>
</dbReference>
<dbReference type="GO" id="GO:0016491">
    <property type="term" value="F:oxidoreductase activity"/>
    <property type="evidence" value="ECO:0007669"/>
    <property type="project" value="UniProtKB-KW"/>
</dbReference>
<keyword evidence="4" id="KW-1185">Reference proteome</keyword>
<evidence type="ECO:0000259" key="2">
    <source>
        <dbReference type="Pfam" id="PF00248"/>
    </source>
</evidence>
<dbReference type="InterPro" id="IPR023210">
    <property type="entry name" value="NADP_OxRdtase_dom"/>
</dbReference>
<comment type="caution">
    <text evidence="3">The sequence shown here is derived from an EMBL/GenBank/DDBJ whole genome shotgun (WGS) entry which is preliminary data.</text>
</comment>